<dbReference type="InterPro" id="IPR050498">
    <property type="entry name" value="Ycf3"/>
</dbReference>
<accession>A0AAV0P066</accession>
<keyword evidence="6" id="KW-1185">Reference proteome</keyword>
<keyword evidence="1" id="KW-0677">Repeat</keyword>
<dbReference type="Proteomes" id="UP001154282">
    <property type="component" value="Unassembled WGS sequence"/>
</dbReference>
<organism evidence="5 6">
    <name type="scientific">Linum tenue</name>
    <dbReference type="NCBI Taxonomy" id="586396"/>
    <lineage>
        <taxon>Eukaryota</taxon>
        <taxon>Viridiplantae</taxon>
        <taxon>Streptophyta</taxon>
        <taxon>Embryophyta</taxon>
        <taxon>Tracheophyta</taxon>
        <taxon>Spermatophyta</taxon>
        <taxon>Magnoliopsida</taxon>
        <taxon>eudicotyledons</taxon>
        <taxon>Gunneridae</taxon>
        <taxon>Pentapetalae</taxon>
        <taxon>rosids</taxon>
        <taxon>fabids</taxon>
        <taxon>Malpighiales</taxon>
        <taxon>Linaceae</taxon>
        <taxon>Linum</taxon>
    </lineage>
</organism>
<dbReference type="SMART" id="SM00028">
    <property type="entry name" value="TPR"/>
    <property type="match status" value="2"/>
</dbReference>
<dbReference type="SUPFAM" id="SSF48452">
    <property type="entry name" value="TPR-like"/>
    <property type="match status" value="1"/>
</dbReference>
<evidence type="ECO:0000313" key="5">
    <source>
        <dbReference type="EMBL" id="CAI0463980.1"/>
    </source>
</evidence>
<dbReference type="InterPro" id="IPR019734">
    <property type="entry name" value="TPR_rpt"/>
</dbReference>
<keyword evidence="4" id="KW-1133">Transmembrane helix</keyword>
<dbReference type="EMBL" id="CAMGYJ010000008">
    <property type="protein sequence ID" value="CAI0463980.1"/>
    <property type="molecule type" value="Genomic_DNA"/>
</dbReference>
<dbReference type="AlphaFoldDB" id="A0AAV0P066"/>
<dbReference type="PROSITE" id="PS50005">
    <property type="entry name" value="TPR"/>
    <property type="match status" value="1"/>
</dbReference>
<gene>
    <name evidence="5" type="ORF">LITE_LOCUS35985</name>
</gene>
<dbReference type="Gene3D" id="1.25.40.10">
    <property type="entry name" value="Tetratricopeptide repeat domain"/>
    <property type="match status" value="2"/>
</dbReference>
<keyword evidence="4" id="KW-0812">Transmembrane</keyword>
<evidence type="ECO:0000313" key="6">
    <source>
        <dbReference type="Proteomes" id="UP001154282"/>
    </source>
</evidence>
<dbReference type="PROSITE" id="PS50293">
    <property type="entry name" value="TPR_REGION"/>
    <property type="match status" value="1"/>
</dbReference>
<dbReference type="InterPro" id="IPR013105">
    <property type="entry name" value="TPR_2"/>
</dbReference>
<name>A0AAV0P066_9ROSI</name>
<dbReference type="PANTHER" id="PTHR44858">
    <property type="entry name" value="TETRATRICOPEPTIDE REPEAT PROTEIN 6"/>
    <property type="match status" value="1"/>
</dbReference>
<dbReference type="Pfam" id="PF07719">
    <property type="entry name" value="TPR_2"/>
    <property type="match status" value="1"/>
</dbReference>
<proteinExistence type="predicted"/>
<reference evidence="5" key="1">
    <citation type="submission" date="2022-08" db="EMBL/GenBank/DDBJ databases">
        <authorList>
            <person name="Gutierrez-Valencia J."/>
        </authorList>
    </citation>
    <scope>NUCLEOTIDE SEQUENCE</scope>
</reference>
<keyword evidence="2 3" id="KW-0802">TPR repeat</keyword>
<evidence type="ECO:0000256" key="3">
    <source>
        <dbReference type="PROSITE-ProRule" id="PRU00339"/>
    </source>
</evidence>
<dbReference type="PANTHER" id="PTHR44858:SF1">
    <property type="entry name" value="UDP-N-ACETYLGLUCOSAMINE--PEPTIDE N-ACETYLGLUCOSAMINYLTRANSFERASE SPINDLY-RELATED"/>
    <property type="match status" value="1"/>
</dbReference>
<evidence type="ECO:0000256" key="4">
    <source>
        <dbReference type="SAM" id="Phobius"/>
    </source>
</evidence>
<evidence type="ECO:0000256" key="2">
    <source>
        <dbReference type="ARBA" id="ARBA00022803"/>
    </source>
</evidence>
<feature type="repeat" description="TPR" evidence="3">
    <location>
        <begin position="171"/>
        <end position="204"/>
    </location>
</feature>
<comment type="caution">
    <text evidence="5">The sequence shown here is derived from an EMBL/GenBank/DDBJ whole genome shotgun (WGS) entry which is preliminary data.</text>
</comment>
<sequence length="216" mass="24040">MDRMVTDILLQVFGIGVTVFMFLYSHGIPQKIYAKLRQRALAADAESKRQFVRGAQLLSQARRSSTSTTRSTLAKQAEEQADKAIAYDPRDAAAHILKGLALDLQGFKTSALASFDIALSPLAIKSLTEVERGDALYRRAELLMSIKNREGRVESAIQDLTRAVEICEDKAKAFRLLGECYEAEEKKEEARNAYEEALKVEPEYPAARAALDRLGE</sequence>
<evidence type="ECO:0000256" key="1">
    <source>
        <dbReference type="ARBA" id="ARBA00022737"/>
    </source>
</evidence>
<keyword evidence="4" id="KW-0472">Membrane</keyword>
<dbReference type="InterPro" id="IPR011990">
    <property type="entry name" value="TPR-like_helical_dom_sf"/>
</dbReference>
<feature type="transmembrane region" description="Helical" evidence="4">
    <location>
        <begin position="12"/>
        <end position="29"/>
    </location>
</feature>
<protein>
    <submittedName>
        <fullName evidence="5">Uncharacterized protein</fullName>
    </submittedName>
</protein>